<dbReference type="Proteomes" id="UP001143543">
    <property type="component" value="Unassembled WGS sequence"/>
</dbReference>
<evidence type="ECO:0000256" key="1">
    <source>
        <dbReference type="SAM" id="Phobius"/>
    </source>
</evidence>
<dbReference type="EMBL" id="BRVO01000002">
    <property type="protein sequence ID" value="GLB49862.1"/>
    <property type="molecule type" value="Genomic_DNA"/>
</dbReference>
<comment type="caution">
    <text evidence="2">The sequence shown here is derived from an EMBL/GenBank/DDBJ whole genome shotgun (WGS) entry which is preliminary data.</text>
</comment>
<reference evidence="2" key="1">
    <citation type="submission" date="2022-07" db="EMBL/GenBank/DDBJ databases">
        <title>Taxonomy of Novel Oxalotrophic and Methylotrophic Bacteria.</title>
        <authorList>
            <person name="Sahin N."/>
            <person name="Tani A."/>
        </authorList>
    </citation>
    <scope>NUCLEOTIDE SEQUENCE</scope>
    <source>
        <strain evidence="2">Y10</strain>
    </source>
</reference>
<feature type="transmembrane region" description="Helical" evidence="1">
    <location>
        <begin position="186"/>
        <end position="206"/>
    </location>
</feature>
<sequence>MNTNTDTAQCQKCGTKFSGEFCATCGNPKTLKRIDGRYVLSEIESVLNFDKGIFYTIKELIVRPGKTVHKFINTDRSGLVKPLSFVIICSFLYTIAQQFLRFEDKYVSAGGLGDSSVGVIFEWILKNYGYTNILMSVFIAGWIKLFFKKYRYNFFEIVILLCFVMGIGMLYYTAFGLLEVITNINVLKTGAVLSFIYTAWAIGQFFNHKKALSYIKGLVAYVLGMISFYTLAMLLGLAIDLVAKR</sequence>
<feature type="transmembrane region" description="Helical" evidence="1">
    <location>
        <begin position="218"/>
        <end position="239"/>
    </location>
</feature>
<evidence type="ECO:0000313" key="2">
    <source>
        <dbReference type="EMBL" id="GLB49862.1"/>
    </source>
</evidence>
<proteinExistence type="predicted"/>
<keyword evidence="1" id="KW-0812">Transmembrane</keyword>
<evidence type="ECO:0000313" key="3">
    <source>
        <dbReference type="Proteomes" id="UP001143543"/>
    </source>
</evidence>
<name>A0ABQ5MKC7_9FLAO</name>
<feature type="transmembrane region" description="Helical" evidence="1">
    <location>
        <begin position="79"/>
        <end position="96"/>
    </location>
</feature>
<feature type="transmembrane region" description="Helical" evidence="1">
    <location>
        <begin position="154"/>
        <end position="174"/>
    </location>
</feature>
<dbReference type="RefSeq" id="WP_281765483.1">
    <property type="nucleotide sequence ID" value="NZ_BRVO01000002.1"/>
</dbReference>
<organism evidence="2 3">
    <name type="scientific">Neptunitalea lumnitzerae</name>
    <dbReference type="NCBI Taxonomy" id="2965509"/>
    <lineage>
        <taxon>Bacteria</taxon>
        <taxon>Pseudomonadati</taxon>
        <taxon>Bacteroidota</taxon>
        <taxon>Flavobacteriia</taxon>
        <taxon>Flavobacteriales</taxon>
        <taxon>Flavobacteriaceae</taxon>
        <taxon>Neptunitalea</taxon>
    </lineage>
</organism>
<keyword evidence="1" id="KW-0472">Membrane</keyword>
<dbReference type="Pfam" id="PF12412">
    <property type="entry name" value="DUF3667"/>
    <property type="match status" value="1"/>
</dbReference>
<keyword evidence="1" id="KW-1133">Transmembrane helix</keyword>
<accession>A0ABQ5MKC7</accession>
<protein>
    <recommendedName>
        <fullName evidence="4">DUF3667 domain-containing protein</fullName>
    </recommendedName>
</protein>
<keyword evidence="3" id="KW-1185">Reference proteome</keyword>
<evidence type="ECO:0008006" key="4">
    <source>
        <dbReference type="Google" id="ProtNLM"/>
    </source>
</evidence>
<gene>
    <name evidence="2" type="ORF">Y10_22300</name>
</gene>
<dbReference type="InterPro" id="IPR022134">
    <property type="entry name" value="DUF3667"/>
</dbReference>
<feature type="transmembrane region" description="Helical" evidence="1">
    <location>
        <begin position="128"/>
        <end position="147"/>
    </location>
</feature>